<keyword evidence="2 4" id="KW-0238">DNA-binding</keyword>
<dbReference type="SUPFAM" id="SSF48498">
    <property type="entry name" value="Tetracyclin repressor-like, C-terminal domain"/>
    <property type="match status" value="1"/>
</dbReference>
<keyword evidence="1" id="KW-0805">Transcription regulation</keyword>
<dbReference type="RefSeq" id="WP_203934833.1">
    <property type="nucleotide sequence ID" value="NZ_BOPH01000148.1"/>
</dbReference>
<dbReference type="EMBL" id="BOPH01000148">
    <property type="protein sequence ID" value="GIJ75050.1"/>
    <property type="molecule type" value="Genomic_DNA"/>
</dbReference>
<evidence type="ECO:0000256" key="2">
    <source>
        <dbReference type="ARBA" id="ARBA00023125"/>
    </source>
</evidence>
<evidence type="ECO:0000256" key="4">
    <source>
        <dbReference type="PROSITE-ProRule" id="PRU00335"/>
    </source>
</evidence>
<gene>
    <name evidence="6" type="ORF">Voc01_099670</name>
</gene>
<dbReference type="InterPro" id="IPR049445">
    <property type="entry name" value="TetR_SbtR-like_C"/>
</dbReference>
<evidence type="ECO:0000313" key="7">
    <source>
        <dbReference type="Proteomes" id="UP000635606"/>
    </source>
</evidence>
<protein>
    <recommendedName>
        <fullName evidence="5">HTH tetR-type domain-containing protein</fullName>
    </recommendedName>
</protein>
<dbReference type="InterPro" id="IPR001647">
    <property type="entry name" value="HTH_TetR"/>
</dbReference>
<dbReference type="Proteomes" id="UP000635606">
    <property type="component" value="Unassembled WGS sequence"/>
</dbReference>
<dbReference type="SUPFAM" id="SSF46689">
    <property type="entry name" value="Homeodomain-like"/>
    <property type="match status" value="1"/>
</dbReference>
<feature type="domain" description="HTH tetR-type" evidence="5">
    <location>
        <begin position="14"/>
        <end position="74"/>
    </location>
</feature>
<dbReference type="Pfam" id="PF00440">
    <property type="entry name" value="TetR_N"/>
    <property type="match status" value="1"/>
</dbReference>
<dbReference type="PANTHER" id="PTHR30055:SF234">
    <property type="entry name" value="HTH-TYPE TRANSCRIPTIONAL REGULATOR BETI"/>
    <property type="match status" value="1"/>
</dbReference>
<organism evidence="6 7">
    <name type="scientific">Virgisporangium ochraceum</name>
    <dbReference type="NCBI Taxonomy" id="65505"/>
    <lineage>
        <taxon>Bacteria</taxon>
        <taxon>Bacillati</taxon>
        <taxon>Actinomycetota</taxon>
        <taxon>Actinomycetes</taxon>
        <taxon>Micromonosporales</taxon>
        <taxon>Micromonosporaceae</taxon>
        <taxon>Virgisporangium</taxon>
    </lineage>
</organism>
<evidence type="ECO:0000313" key="6">
    <source>
        <dbReference type="EMBL" id="GIJ75050.1"/>
    </source>
</evidence>
<evidence type="ECO:0000256" key="3">
    <source>
        <dbReference type="ARBA" id="ARBA00023163"/>
    </source>
</evidence>
<dbReference type="InterPro" id="IPR009057">
    <property type="entry name" value="Homeodomain-like_sf"/>
</dbReference>
<evidence type="ECO:0000259" key="5">
    <source>
        <dbReference type="PROSITE" id="PS50977"/>
    </source>
</evidence>
<dbReference type="PROSITE" id="PS50977">
    <property type="entry name" value="HTH_TETR_2"/>
    <property type="match status" value="1"/>
</dbReference>
<dbReference type="GO" id="GO:0003700">
    <property type="term" value="F:DNA-binding transcription factor activity"/>
    <property type="evidence" value="ECO:0007669"/>
    <property type="project" value="TreeGrafter"/>
</dbReference>
<comment type="caution">
    <text evidence="6">The sequence shown here is derived from an EMBL/GenBank/DDBJ whole genome shotgun (WGS) entry which is preliminary data.</text>
</comment>
<reference evidence="6" key="1">
    <citation type="submission" date="2021-01" db="EMBL/GenBank/DDBJ databases">
        <title>Whole genome shotgun sequence of Virgisporangium ochraceum NBRC 16418.</title>
        <authorList>
            <person name="Komaki H."/>
            <person name="Tamura T."/>
        </authorList>
    </citation>
    <scope>NUCLEOTIDE SEQUENCE</scope>
    <source>
        <strain evidence="6">NBRC 16418</strain>
    </source>
</reference>
<accession>A0A8J4A816</accession>
<name>A0A8J4A816_9ACTN</name>
<keyword evidence="3" id="KW-0804">Transcription</keyword>
<dbReference type="PANTHER" id="PTHR30055">
    <property type="entry name" value="HTH-TYPE TRANSCRIPTIONAL REGULATOR RUTR"/>
    <property type="match status" value="1"/>
</dbReference>
<dbReference type="InterPro" id="IPR036271">
    <property type="entry name" value="Tet_transcr_reg_TetR-rel_C_sf"/>
</dbReference>
<dbReference type="GO" id="GO:0000976">
    <property type="term" value="F:transcription cis-regulatory region binding"/>
    <property type="evidence" value="ECO:0007669"/>
    <property type="project" value="TreeGrafter"/>
</dbReference>
<dbReference type="Gene3D" id="1.10.357.10">
    <property type="entry name" value="Tetracycline Repressor, domain 2"/>
    <property type="match status" value="1"/>
</dbReference>
<dbReference type="AlphaFoldDB" id="A0A8J4A816"/>
<keyword evidence="7" id="KW-1185">Reference proteome</keyword>
<feature type="DNA-binding region" description="H-T-H motif" evidence="4">
    <location>
        <begin position="37"/>
        <end position="56"/>
    </location>
</feature>
<proteinExistence type="predicted"/>
<evidence type="ECO:0000256" key="1">
    <source>
        <dbReference type="ARBA" id="ARBA00023015"/>
    </source>
</evidence>
<sequence>MPKLWNQTIEEHRRAVHDAIVDTAAALVAEHGPARVTMSRIAQETGIGRATLYKYFPDVDAILVAWHERQVAEHLRQLAGVADRPGDPVGRLAAVLRTYAAASTGHPAHDPGAALHRGEHLAHARRRVLDVVAAAVTDAVTAGLVRDDVPVDELAAFCVNAMAAGNDLPPTADRVEAIDRLVTVTMTGIGAAPCA</sequence>
<dbReference type="PRINTS" id="PR00455">
    <property type="entry name" value="HTHTETR"/>
</dbReference>
<dbReference type="InterPro" id="IPR050109">
    <property type="entry name" value="HTH-type_TetR-like_transc_reg"/>
</dbReference>
<dbReference type="Pfam" id="PF21597">
    <property type="entry name" value="TetR_C_43"/>
    <property type="match status" value="1"/>
</dbReference>